<organism evidence="1 2">
    <name type="scientific">Brassica napus</name>
    <name type="common">Rape</name>
    <dbReference type="NCBI Taxonomy" id="3708"/>
    <lineage>
        <taxon>Eukaryota</taxon>
        <taxon>Viridiplantae</taxon>
        <taxon>Streptophyta</taxon>
        <taxon>Embryophyta</taxon>
        <taxon>Tracheophyta</taxon>
        <taxon>Spermatophyta</taxon>
        <taxon>Magnoliopsida</taxon>
        <taxon>eudicotyledons</taxon>
        <taxon>Gunneridae</taxon>
        <taxon>Pentapetalae</taxon>
        <taxon>rosids</taxon>
        <taxon>malvids</taxon>
        <taxon>Brassicales</taxon>
        <taxon>Brassicaceae</taxon>
        <taxon>Brassiceae</taxon>
        <taxon>Brassica</taxon>
    </lineage>
</organism>
<sequence>MVIENCHMRNHVYEESVVLTHCRCSLVVNKWSLESALSPSDLTLMPFFDHKCLTKSVGKFAKIHSNTERCRQLDVARQLAEPLVEMITYKNKSGISHKGTKCRANNVSILQNNKEVAVTYELLDVHHETLEVMVLENNEVNDLLREIEMFPIVAHSNENIGIMDNLRGLIDFGRNNKRNYNRRG</sequence>
<name>A0ABQ7XU84_BRANA</name>
<evidence type="ECO:0000313" key="1">
    <source>
        <dbReference type="EMBL" id="KAH0859504.1"/>
    </source>
</evidence>
<comment type="caution">
    <text evidence="1">The sequence shown here is derived from an EMBL/GenBank/DDBJ whole genome shotgun (WGS) entry which is preliminary data.</text>
</comment>
<proteinExistence type="predicted"/>
<gene>
    <name evidence="1" type="ORF">HID58_087765</name>
</gene>
<dbReference type="EMBL" id="JAGKQM010000019">
    <property type="protein sequence ID" value="KAH0859504.1"/>
    <property type="molecule type" value="Genomic_DNA"/>
</dbReference>
<protein>
    <submittedName>
        <fullName evidence="1">Uncharacterized protein</fullName>
    </submittedName>
</protein>
<reference evidence="1 2" key="1">
    <citation type="submission" date="2021-05" db="EMBL/GenBank/DDBJ databases">
        <title>Genome Assembly of Synthetic Allotetraploid Brassica napus Reveals Homoeologous Exchanges between Subgenomes.</title>
        <authorList>
            <person name="Davis J.T."/>
        </authorList>
    </citation>
    <scope>NUCLEOTIDE SEQUENCE [LARGE SCALE GENOMIC DNA]</scope>
    <source>
        <strain evidence="2">cv. Da-Ae</strain>
        <tissue evidence="1">Seedling</tissue>
    </source>
</reference>
<keyword evidence="2" id="KW-1185">Reference proteome</keyword>
<evidence type="ECO:0000313" key="2">
    <source>
        <dbReference type="Proteomes" id="UP000824890"/>
    </source>
</evidence>
<accession>A0ABQ7XU84</accession>
<dbReference type="Proteomes" id="UP000824890">
    <property type="component" value="Unassembled WGS sequence"/>
</dbReference>